<dbReference type="SUPFAM" id="SSF117856">
    <property type="entry name" value="AF0104/ALDC/Ptd012-like"/>
    <property type="match status" value="1"/>
</dbReference>
<organism evidence="2 3">
    <name type="scientific">Pseudomonas asturiensis</name>
    <dbReference type="NCBI Taxonomy" id="1190415"/>
    <lineage>
        <taxon>Bacteria</taxon>
        <taxon>Pseudomonadati</taxon>
        <taxon>Pseudomonadota</taxon>
        <taxon>Gammaproteobacteria</taxon>
        <taxon>Pseudomonadales</taxon>
        <taxon>Pseudomonadaceae</taxon>
        <taxon>Pseudomonas</taxon>
    </lineage>
</organism>
<dbReference type="Proteomes" id="UP000183983">
    <property type="component" value="Unassembled WGS sequence"/>
</dbReference>
<protein>
    <submittedName>
        <fullName evidence="2">Predicted DNA-binding protein with PD1-like DNA-binding motif</fullName>
    </submittedName>
</protein>
<reference evidence="2 3" key="1">
    <citation type="submission" date="2016-11" db="EMBL/GenBank/DDBJ databases">
        <authorList>
            <person name="Jaros S."/>
            <person name="Januszkiewicz K."/>
            <person name="Wedrychowicz H."/>
        </authorList>
    </citation>
    <scope>NUCLEOTIDE SEQUENCE [LARGE SCALE GENOMIC DNA]</scope>
    <source>
        <strain evidence="2 3">LMG 26898</strain>
    </source>
</reference>
<feature type="domain" description="PPC" evidence="1">
    <location>
        <begin position="19"/>
        <end position="136"/>
    </location>
</feature>
<keyword evidence="2" id="KW-0238">DNA-binding</keyword>
<evidence type="ECO:0000259" key="1">
    <source>
        <dbReference type="PROSITE" id="PS51742"/>
    </source>
</evidence>
<gene>
    <name evidence="2" type="ORF">SAMN05216593_113133</name>
</gene>
<sequence>MSNALTLDANSESTTVQKGSLGRLIIARLKPNEDIIESAEALCSQHGVKFAVVRSGLGSLIDAELNYLGRQGMKKIDVPGPGVEILSLSGEVVSGQSRLQAVVADTEGKIYAGRLERGRNLSFITIEMTLQEWLPE</sequence>
<proteinExistence type="predicted"/>
<name>A0A1M7PUJ3_9PSED</name>
<accession>A0A1M7PUJ3</accession>
<dbReference type="PANTHER" id="PTHR34988:SF1">
    <property type="entry name" value="DNA-BINDING PROTEIN"/>
    <property type="match status" value="1"/>
</dbReference>
<dbReference type="EMBL" id="FRDA01000013">
    <property type="protein sequence ID" value="SHN21082.1"/>
    <property type="molecule type" value="Genomic_DNA"/>
</dbReference>
<dbReference type="STRING" id="1190415.SAMN05216593_113133"/>
<dbReference type="Gene3D" id="3.30.1330.80">
    <property type="entry name" value="Hypothetical protein, similar to alpha- acetolactate decarboxylase, domain 2"/>
    <property type="match status" value="1"/>
</dbReference>
<dbReference type="GO" id="GO:0003677">
    <property type="term" value="F:DNA binding"/>
    <property type="evidence" value="ECO:0007669"/>
    <property type="project" value="UniProtKB-KW"/>
</dbReference>
<dbReference type="InterPro" id="IPR005175">
    <property type="entry name" value="PPC_dom"/>
</dbReference>
<dbReference type="RefSeq" id="WP_073170029.1">
    <property type="nucleotide sequence ID" value="NZ_FRDA01000013.1"/>
</dbReference>
<dbReference type="AlphaFoldDB" id="A0A1M7PUJ3"/>
<dbReference type="PANTHER" id="PTHR34988">
    <property type="entry name" value="PROTEIN, PUTATIVE-RELATED"/>
    <property type="match status" value="1"/>
</dbReference>
<dbReference type="Pfam" id="PF03479">
    <property type="entry name" value="PCC"/>
    <property type="match status" value="1"/>
</dbReference>
<evidence type="ECO:0000313" key="3">
    <source>
        <dbReference type="Proteomes" id="UP000183983"/>
    </source>
</evidence>
<dbReference type="PROSITE" id="PS51742">
    <property type="entry name" value="PPC"/>
    <property type="match status" value="1"/>
</dbReference>
<dbReference type="OrthoDB" id="9102708at2"/>
<evidence type="ECO:0000313" key="2">
    <source>
        <dbReference type="EMBL" id="SHN21082.1"/>
    </source>
</evidence>
<dbReference type="CDD" id="cd11378">
    <property type="entry name" value="DUF296"/>
    <property type="match status" value="1"/>
</dbReference>